<dbReference type="Proteomes" id="UP000257109">
    <property type="component" value="Unassembled WGS sequence"/>
</dbReference>
<dbReference type="AlphaFoldDB" id="A0A371IE84"/>
<dbReference type="OrthoDB" id="1933708at2759"/>
<proteinExistence type="predicted"/>
<accession>A0A371IE84</accession>
<comment type="caution">
    <text evidence="1">The sequence shown here is derived from an EMBL/GenBank/DDBJ whole genome shotgun (WGS) entry which is preliminary data.</text>
</comment>
<evidence type="ECO:0000313" key="1">
    <source>
        <dbReference type="EMBL" id="RDY13347.1"/>
    </source>
</evidence>
<gene>
    <name evidence="1" type="ORF">CR513_01749</name>
</gene>
<feature type="non-terminal residue" evidence="1">
    <location>
        <position position="1"/>
    </location>
</feature>
<name>A0A371IE84_MUCPR</name>
<sequence>MKHKQGKINIVVDALSRRHSLLSMLETKLLELYLKDKIFKEIYDLCANGENVSFYIYEWFLFEDKKLYVPKSSIRGLFVKKAHEGGLIRHFREYKTYNTLLEHFFLSSYEA</sequence>
<protein>
    <submittedName>
        <fullName evidence="1">Uncharacterized protein</fullName>
    </submittedName>
</protein>
<dbReference type="EMBL" id="QJKJ01000293">
    <property type="protein sequence ID" value="RDY13347.1"/>
    <property type="molecule type" value="Genomic_DNA"/>
</dbReference>
<organism evidence="1 2">
    <name type="scientific">Mucuna pruriens</name>
    <name type="common">Velvet bean</name>
    <name type="synonym">Dolichos pruriens</name>
    <dbReference type="NCBI Taxonomy" id="157652"/>
    <lineage>
        <taxon>Eukaryota</taxon>
        <taxon>Viridiplantae</taxon>
        <taxon>Streptophyta</taxon>
        <taxon>Embryophyta</taxon>
        <taxon>Tracheophyta</taxon>
        <taxon>Spermatophyta</taxon>
        <taxon>Magnoliopsida</taxon>
        <taxon>eudicotyledons</taxon>
        <taxon>Gunneridae</taxon>
        <taxon>Pentapetalae</taxon>
        <taxon>rosids</taxon>
        <taxon>fabids</taxon>
        <taxon>Fabales</taxon>
        <taxon>Fabaceae</taxon>
        <taxon>Papilionoideae</taxon>
        <taxon>50 kb inversion clade</taxon>
        <taxon>NPAAA clade</taxon>
        <taxon>indigoferoid/millettioid clade</taxon>
        <taxon>Phaseoleae</taxon>
        <taxon>Mucuna</taxon>
    </lineage>
</organism>
<evidence type="ECO:0000313" key="2">
    <source>
        <dbReference type="Proteomes" id="UP000257109"/>
    </source>
</evidence>
<keyword evidence="2" id="KW-1185">Reference proteome</keyword>
<reference evidence="1" key="1">
    <citation type="submission" date="2018-05" db="EMBL/GenBank/DDBJ databases">
        <title>Draft genome of Mucuna pruriens seed.</title>
        <authorList>
            <person name="Nnadi N.E."/>
            <person name="Vos R."/>
            <person name="Hasami M.H."/>
            <person name="Devisetty U.K."/>
            <person name="Aguiy J.C."/>
        </authorList>
    </citation>
    <scope>NUCLEOTIDE SEQUENCE [LARGE SCALE GENOMIC DNA]</scope>
    <source>
        <strain evidence="1">JCA_2017</strain>
    </source>
</reference>